<dbReference type="GO" id="GO:0046872">
    <property type="term" value="F:metal ion binding"/>
    <property type="evidence" value="ECO:0007669"/>
    <property type="project" value="UniProtKB-KW"/>
</dbReference>
<organism evidence="8 9">
    <name type="scientific">Andreesenia angusta</name>
    <dbReference type="NCBI Taxonomy" id="39480"/>
    <lineage>
        <taxon>Bacteria</taxon>
        <taxon>Bacillati</taxon>
        <taxon>Bacillota</taxon>
        <taxon>Tissierellia</taxon>
        <taxon>Tissierellales</taxon>
        <taxon>Gottschalkiaceae</taxon>
        <taxon>Andreesenia</taxon>
    </lineage>
</organism>
<dbReference type="STRING" id="39480.EUAN_10790"/>
<name>A0A1S1V7W8_9FIRM</name>
<dbReference type="PANTHER" id="PTHR35795">
    <property type="entry name" value="SLR1885 PROTEIN"/>
    <property type="match status" value="1"/>
</dbReference>
<dbReference type="SUPFAM" id="SSF109604">
    <property type="entry name" value="HD-domain/PDEase-like"/>
    <property type="match status" value="1"/>
</dbReference>
<evidence type="ECO:0000313" key="8">
    <source>
        <dbReference type="EMBL" id="OHW62515.1"/>
    </source>
</evidence>
<evidence type="ECO:0000256" key="1">
    <source>
        <dbReference type="ARBA" id="ARBA00012506"/>
    </source>
</evidence>
<evidence type="ECO:0000256" key="6">
    <source>
        <dbReference type="ARBA" id="ARBA00049417"/>
    </source>
</evidence>
<dbReference type="PROSITE" id="PS51831">
    <property type="entry name" value="HD"/>
    <property type="match status" value="1"/>
</dbReference>
<keyword evidence="2" id="KW-0479">Metal-binding</keyword>
<dbReference type="RefSeq" id="WP_071062450.1">
    <property type="nucleotide sequence ID" value="NZ_MKIE01000003.1"/>
</dbReference>
<protein>
    <recommendedName>
        <fullName evidence="1">bis(5'-nucleosyl)-tetraphosphatase (symmetrical)</fullName>
        <ecNumber evidence="1">3.6.1.41</ecNumber>
    </recommendedName>
</protein>
<dbReference type="Pfam" id="PF01966">
    <property type="entry name" value="HD"/>
    <property type="match status" value="1"/>
</dbReference>
<evidence type="ECO:0000256" key="5">
    <source>
        <dbReference type="ARBA" id="ARBA00023004"/>
    </source>
</evidence>
<dbReference type="CDD" id="cd00077">
    <property type="entry name" value="HDc"/>
    <property type="match status" value="1"/>
</dbReference>
<dbReference type="InterPro" id="IPR006675">
    <property type="entry name" value="HDIG_dom"/>
</dbReference>
<accession>A0A1S1V7W8</accession>
<keyword evidence="5" id="KW-0408">Iron</keyword>
<keyword evidence="3" id="KW-0547">Nucleotide-binding</keyword>
<keyword evidence="4" id="KW-0378">Hydrolase</keyword>
<proteinExistence type="predicted"/>
<dbReference type="EC" id="3.6.1.41" evidence="1"/>
<evidence type="ECO:0000256" key="4">
    <source>
        <dbReference type="ARBA" id="ARBA00022801"/>
    </source>
</evidence>
<keyword evidence="8" id="KW-0808">Transferase</keyword>
<evidence type="ECO:0000259" key="7">
    <source>
        <dbReference type="PROSITE" id="PS51831"/>
    </source>
</evidence>
<gene>
    <name evidence="8" type="ORF">EUAN_10790</name>
</gene>
<evidence type="ECO:0000313" key="9">
    <source>
        <dbReference type="Proteomes" id="UP000180254"/>
    </source>
</evidence>
<dbReference type="EMBL" id="MKIE01000003">
    <property type="protein sequence ID" value="OHW62515.1"/>
    <property type="molecule type" value="Genomic_DNA"/>
</dbReference>
<feature type="domain" description="HD" evidence="7">
    <location>
        <begin position="17"/>
        <end position="132"/>
    </location>
</feature>
<dbReference type="InterPro" id="IPR051094">
    <property type="entry name" value="Diverse_Catalytic_Enzymes"/>
</dbReference>
<dbReference type="InterPro" id="IPR003607">
    <property type="entry name" value="HD/PDEase_dom"/>
</dbReference>
<dbReference type="PANTHER" id="PTHR35795:SF1">
    <property type="entry name" value="BIS(5'-NUCLEOSYL)-TETRAPHOSPHATASE, SYMMETRICAL"/>
    <property type="match status" value="1"/>
</dbReference>
<dbReference type="InterPro" id="IPR005249">
    <property type="entry name" value="YqeK"/>
</dbReference>
<reference evidence="8 9" key="1">
    <citation type="submission" date="2016-09" db="EMBL/GenBank/DDBJ databases">
        <title>Genome sequence of Eubacterium angustum.</title>
        <authorList>
            <person name="Poehlein A."/>
            <person name="Daniel R."/>
        </authorList>
    </citation>
    <scope>NUCLEOTIDE SEQUENCE [LARGE SCALE GENOMIC DNA]</scope>
    <source>
        <strain evidence="8 9">DSM 1989</strain>
    </source>
</reference>
<dbReference type="Gene3D" id="1.10.3210.10">
    <property type="entry name" value="Hypothetical protein af1432"/>
    <property type="match status" value="1"/>
</dbReference>
<dbReference type="Proteomes" id="UP000180254">
    <property type="component" value="Unassembled WGS sequence"/>
</dbReference>
<dbReference type="NCBIfam" id="TIGR00277">
    <property type="entry name" value="HDIG"/>
    <property type="match status" value="1"/>
</dbReference>
<dbReference type="InterPro" id="IPR006674">
    <property type="entry name" value="HD_domain"/>
</dbReference>
<comment type="caution">
    <text evidence="8">The sequence shown here is derived from an EMBL/GenBank/DDBJ whole genome shotgun (WGS) entry which is preliminary data.</text>
</comment>
<dbReference type="AlphaFoldDB" id="A0A1S1V7W8"/>
<dbReference type="OrthoDB" id="5295945at2"/>
<dbReference type="SMART" id="SM00471">
    <property type="entry name" value="HDc"/>
    <property type="match status" value="1"/>
</dbReference>
<keyword evidence="8" id="KW-0548">Nucleotidyltransferase</keyword>
<dbReference type="GO" id="GO:0016779">
    <property type="term" value="F:nucleotidyltransferase activity"/>
    <property type="evidence" value="ECO:0007669"/>
    <property type="project" value="UniProtKB-KW"/>
</dbReference>
<evidence type="ECO:0000256" key="2">
    <source>
        <dbReference type="ARBA" id="ARBA00022723"/>
    </source>
</evidence>
<sequence>MIDRIKRDAECYLSESRYNHTLGVMNEAIRLAERYGEDREKAAVAALLHDLGKSKRIYELLKLDCSSDIILEENLKKNGALYHAVASRMVAERRYSISDSDILNAVRYHTTGRPNMTNLEKIVYLADYIEPGRDFPGVEEMRKISYEDLDRAMLCALENTIVHVVSNGQILHEDTVRSRNYILARLTKLGVKK</sequence>
<evidence type="ECO:0000256" key="3">
    <source>
        <dbReference type="ARBA" id="ARBA00022741"/>
    </source>
</evidence>
<comment type="catalytic activity">
    <reaction evidence="6">
        <text>P(1),P(4)-bis(5'-adenosyl) tetraphosphate + H2O = 2 ADP + 2 H(+)</text>
        <dbReference type="Rhea" id="RHEA:24252"/>
        <dbReference type="ChEBI" id="CHEBI:15377"/>
        <dbReference type="ChEBI" id="CHEBI:15378"/>
        <dbReference type="ChEBI" id="CHEBI:58141"/>
        <dbReference type="ChEBI" id="CHEBI:456216"/>
        <dbReference type="EC" id="3.6.1.41"/>
    </reaction>
</comment>
<dbReference type="NCBIfam" id="TIGR00488">
    <property type="entry name" value="bis(5'-nucleosyl)-tetraphosphatase (symmetrical) YqeK"/>
    <property type="match status" value="1"/>
</dbReference>
<keyword evidence="9" id="KW-1185">Reference proteome</keyword>
<dbReference type="GO" id="GO:0000166">
    <property type="term" value="F:nucleotide binding"/>
    <property type="evidence" value="ECO:0007669"/>
    <property type="project" value="UniProtKB-KW"/>
</dbReference>
<dbReference type="GO" id="GO:0008803">
    <property type="term" value="F:bis(5'-nucleosyl)-tetraphosphatase (symmetrical) activity"/>
    <property type="evidence" value="ECO:0007669"/>
    <property type="project" value="UniProtKB-EC"/>
</dbReference>